<dbReference type="EMBL" id="LVVZ01000004">
    <property type="protein sequence ID" value="OKL45719.1"/>
    <property type="molecule type" value="Genomic_DNA"/>
</dbReference>
<comment type="caution">
    <text evidence="2">The sequence shown here is derived from an EMBL/GenBank/DDBJ whole genome shotgun (WGS) entry which is preliminary data.</text>
</comment>
<evidence type="ECO:0000256" key="1">
    <source>
        <dbReference type="SAM" id="MobiDB-lite"/>
    </source>
</evidence>
<dbReference type="Proteomes" id="UP000185783">
    <property type="component" value="Unassembled WGS sequence"/>
</dbReference>
<evidence type="ECO:0000313" key="2">
    <source>
        <dbReference type="EMBL" id="OKL45719.1"/>
    </source>
</evidence>
<accession>A0A1U7JLW9</accession>
<keyword evidence="3" id="KW-1185">Reference proteome</keyword>
<name>A0A1U7JLW9_9HYPH</name>
<gene>
    <name evidence="2" type="ORF">A3843_01935</name>
</gene>
<feature type="region of interest" description="Disordered" evidence="1">
    <location>
        <begin position="80"/>
        <end position="153"/>
    </location>
</feature>
<feature type="compositionally biased region" description="Low complexity" evidence="1">
    <location>
        <begin position="140"/>
        <end position="150"/>
    </location>
</feature>
<proteinExistence type="predicted"/>
<feature type="compositionally biased region" description="Low complexity" evidence="1">
    <location>
        <begin position="83"/>
        <end position="101"/>
    </location>
</feature>
<dbReference type="AlphaFoldDB" id="A0A1U7JLW9"/>
<sequence>MSVMVGCAPKDELAVLPDYLRAQARLADGQNPDLTRPAERTPRADKASETLADHYTGSDANADRDPVLEQMLAEARANIVLPAQGGTSPSTTGSTSAATKSVSDVSAASPPDLFRRFMTTQSQRSSNQTGYVGTEPGYPASPKTTAPAPSRQEQFGRSIVTDPAQINARLELLAAARAVDGTGADIGDRDKRKGSPLPRAGGSSDDETLRIQGLDRHVVLPPAIEPELTQLARRAHDRNLPLIIAVGVPSSGSAYDRLSQARQVSRLVSQALTPAVKVREHINPALPFGTVEISIQPTASSPTIQ</sequence>
<protein>
    <submittedName>
        <fullName evidence="2">Uncharacterized protein</fullName>
    </submittedName>
</protein>
<dbReference type="STRING" id="197461.A3843_01935"/>
<feature type="compositionally biased region" description="Polar residues" evidence="1">
    <location>
        <begin position="118"/>
        <end position="131"/>
    </location>
</feature>
<evidence type="ECO:0000313" key="3">
    <source>
        <dbReference type="Proteomes" id="UP000185783"/>
    </source>
</evidence>
<feature type="region of interest" description="Disordered" evidence="1">
    <location>
        <begin position="27"/>
        <end position="63"/>
    </location>
</feature>
<organism evidence="2 3">
    <name type="scientific">Pseudovibrio exalbescens</name>
    <dbReference type="NCBI Taxonomy" id="197461"/>
    <lineage>
        <taxon>Bacteria</taxon>
        <taxon>Pseudomonadati</taxon>
        <taxon>Pseudomonadota</taxon>
        <taxon>Alphaproteobacteria</taxon>
        <taxon>Hyphomicrobiales</taxon>
        <taxon>Stappiaceae</taxon>
        <taxon>Pseudovibrio</taxon>
    </lineage>
</organism>
<feature type="compositionally biased region" description="Basic and acidic residues" evidence="1">
    <location>
        <begin position="36"/>
        <end position="52"/>
    </location>
</feature>
<feature type="region of interest" description="Disordered" evidence="1">
    <location>
        <begin position="183"/>
        <end position="209"/>
    </location>
</feature>
<reference evidence="2 3" key="1">
    <citation type="submission" date="2016-03" db="EMBL/GenBank/DDBJ databases">
        <title>Genome sequence of Nesiotobacter sp. nov., a moderately halophilic alphaproteobacterium isolated from the Yellow Sea, China.</title>
        <authorList>
            <person name="Zhang G."/>
            <person name="Zhang R."/>
        </authorList>
    </citation>
    <scope>NUCLEOTIDE SEQUENCE [LARGE SCALE GENOMIC DNA]</scope>
    <source>
        <strain evidence="2 3">WB1-6</strain>
    </source>
</reference>